<reference evidence="2 3" key="1">
    <citation type="submission" date="2020-08" db="EMBL/GenBank/DDBJ databases">
        <title>Sequencing the genomes of 1000 actinobacteria strains.</title>
        <authorList>
            <person name="Klenk H.-P."/>
        </authorList>
    </citation>
    <scope>NUCLEOTIDE SEQUENCE [LARGE SCALE GENOMIC DNA]</scope>
    <source>
        <strain evidence="2 3">DSM 44320</strain>
    </source>
</reference>
<protein>
    <submittedName>
        <fullName evidence="2">Uncharacterized protein</fullName>
    </submittedName>
</protein>
<sequence length="72" mass="7513">MGLAALRGGRDPDLPAGSHSLVDQPVTAGAVWTEWLIRYLAILRERPSGAIAAAIRAHADQGGSYDDLAAAM</sequence>
<gene>
    <name evidence="2" type="ORF">FHR33_007831</name>
</gene>
<dbReference type="GeneID" id="95394028"/>
<name>A0A7W5V7F7_9ACTN</name>
<dbReference type="RefSeq" id="WP_183658646.1">
    <property type="nucleotide sequence ID" value="NZ_JACIBV010000001.1"/>
</dbReference>
<keyword evidence="3" id="KW-1185">Reference proteome</keyword>
<evidence type="ECO:0000256" key="1">
    <source>
        <dbReference type="SAM" id="MobiDB-lite"/>
    </source>
</evidence>
<organism evidence="2 3">
    <name type="scientific">Nonomuraea dietziae</name>
    <dbReference type="NCBI Taxonomy" id="65515"/>
    <lineage>
        <taxon>Bacteria</taxon>
        <taxon>Bacillati</taxon>
        <taxon>Actinomycetota</taxon>
        <taxon>Actinomycetes</taxon>
        <taxon>Streptosporangiales</taxon>
        <taxon>Streptosporangiaceae</taxon>
        <taxon>Nonomuraea</taxon>
    </lineage>
</organism>
<dbReference type="EMBL" id="JACIBV010000001">
    <property type="protein sequence ID" value="MBB3731971.1"/>
    <property type="molecule type" value="Genomic_DNA"/>
</dbReference>
<proteinExistence type="predicted"/>
<dbReference type="Proteomes" id="UP000579945">
    <property type="component" value="Unassembled WGS sequence"/>
</dbReference>
<dbReference type="AlphaFoldDB" id="A0A7W5V7F7"/>
<evidence type="ECO:0000313" key="2">
    <source>
        <dbReference type="EMBL" id="MBB3731971.1"/>
    </source>
</evidence>
<comment type="caution">
    <text evidence="2">The sequence shown here is derived from an EMBL/GenBank/DDBJ whole genome shotgun (WGS) entry which is preliminary data.</text>
</comment>
<accession>A0A7W5V7F7</accession>
<evidence type="ECO:0000313" key="3">
    <source>
        <dbReference type="Proteomes" id="UP000579945"/>
    </source>
</evidence>
<feature type="region of interest" description="Disordered" evidence="1">
    <location>
        <begin position="1"/>
        <end position="20"/>
    </location>
</feature>